<dbReference type="Gene3D" id="1.25.40.20">
    <property type="entry name" value="Ankyrin repeat-containing domain"/>
    <property type="match status" value="2"/>
</dbReference>
<dbReference type="SUPFAM" id="SSF48403">
    <property type="entry name" value="Ankyrin repeat"/>
    <property type="match status" value="2"/>
</dbReference>
<dbReference type="InterPro" id="IPR050745">
    <property type="entry name" value="Multifunctional_regulatory"/>
</dbReference>
<keyword evidence="1" id="KW-0677">Repeat</keyword>
<reference evidence="3 4" key="1">
    <citation type="submission" date="2020-08" db="EMBL/GenBank/DDBJ databases">
        <title>Functional genomics of gut bacteria from endangered species of beetles.</title>
        <authorList>
            <person name="Carlos-Shanley C."/>
        </authorList>
    </citation>
    <scope>NUCLEOTIDE SEQUENCE [LARGE SCALE GENOMIC DNA]</scope>
    <source>
        <strain evidence="3 4">S00198</strain>
    </source>
</reference>
<keyword evidence="4" id="KW-1185">Reference proteome</keyword>
<dbReference type="InterPro" id="IPR036770">
    <property type="entry name" value="Ankyrin_rpt-contain_sf"/>
</dbReference>
<dbReference type="RefSeq" id="WP_184864786.1">
    <property type="nucleotide sequence ID" value="NZ_JACHLK010000021.1"/>
</dbReference>
<evidence type="ECO:0000256" key="2">
    <source>
        <dbReference type="ARBA" id="ARBA00023043"/>
    </source>
</evidence>
<comment type="caution">
    <text evidence="3">The sequence shown here is derived from an EMBL/GenBank/DDBJ whole genome shotgun (WGS) entry which is preliminary data.</text>
</comment>
<dbReference type="PANTHER" id="PTHR24189:SF50">
    <property type="entry name" value="ANKYRIN REPEAT AND SOCS BOX PROTEIN 2"/>
    <property type="match status" value="1"/>
</dbReference>
<protein>
    <submittedName>
        <fullName evidence="3">Ankyrin repeat protein</fullName>
    </submittedName>
</protein>
<gene>
    <name evidence="3" type="ORF">HNP48_006315</name>
</gene>
<evidence type="ECO:0000313" key="4">
    <source>
        <dbReference type="Proteomes" id="UP000575083"/>
    </source>
</evidence>
<dbReference type="AlphaFoldDB" id="A0A7X0PKM6"/>
<dbReference type="EMBL" id="JACHLK010000021">
    <property type="protein sequence ID" value="MBB6563591.1"/>
    <property type="molecule type" value="Genomic_DNA"/>
</dbReference>
<keyword evidence="2" id="KW-0040">ANK repeat</keyword>
<dbReference type="PANTHER" id="PTHR24189">
    <property type="entry name" value="MYOTROPHIN"/>
    <property type="match status" value="1"/>
</dbReference>
<name>A0A7X0PKM6_9BURK</name>
<evidence type="ECO:0000313" key="3">
    <source>
        <dbReference type="EMBL" id="MBB6563591.1"/>
    </source>
</evidence>
<dbReference type="Proteomes" id="UP000575083">
    <property type="component" value="Unassembled WGS sequence"/>
</dbReference>
<proteinExistence type="predicted"/>
<accession>A0A7X0PKM6</accession>
<organism evidence="3 4">
    <name type="scientific">Acidovorax soli</name>
    <dbReference type="NCBI Taxonomy" id="592050"/>
    <lineage>
        <taxon>Bacteria</taxon>
        <taxon>Pseudomonadati</taxon>
        <taxon>Pseudomonadota</taxon>
        <taxon>Betaproteobacteria</taxon>
        <taxon>Burkholderiales</taxon>
        <taxon>Comamonadaceae</taxon>
        <taxon>Acidovorax</taxon>
    </lineage>
</organism>
<evidence type="ECO:0000256" key="1">
    <source>
        <dbReference type="ARBA" id="ARBA00022737"/>
    </source>
</evidence>
<sequence>MTTTPYGKRLPARPDIGHLKKQAKDLLALYRTHDTTSEPTAFERFRAALPAAAGQDDAILIAQGLRLHDAQSCIAREYGFASWADLQGFVTARRAMLDDSGDPARALLHWLGLVYAGDISGGMNRARPAVAVRLLQDNPALLLGDDPYLACAVGDEAVLRQATERDPGWVHRAGGPLRLPPLVAVTHSALLQLPDYRERLRNCARHLLAAGASPDQAVGNRWPPASLQAPDAAHPLSALYGAAGGNRDPELTQLLLEAGADPDDNESLYHSLDRPECTRLLLAAGARITGTNAMYRVLDLDDLATLQLLLAHGGDANEAPGSAPGSEWGSLLLWAIRRRRSPAHIAALLAAGARPDVRTQDGTPARTVALRYGLTEVAQLLQDATEKEGQGSSSSSAPLAPDEAFIAACARGDEPAARAIQAAHPGILGTLAPAQLRLLPELAAAQGCGEAVRTMVHLGWPIETRGGDWDGSALNQAVFRGDAPLTRFLLEHGADWRAMHGFGDNVIGTLSWASINAPVPDGDWVGCAQALVAHGMPSVRPDPEGRDDGAVLLGGTHRSRFSEEVADYLLGVSSQAGARL</sequence>